<feature type="domain" description="F-box" evidence="1">
    <location>
        <begin position="1"/>
        <end position="41"/>
    </location>
</feature>
<dbReference type="AlphaFoldDB" id="A0A8H6WBH0"/>
<gene>
    <name evidence="2" type="ORF">MIND_00396800</name>
</gene>
<dbReference type="Gene3D" id="3.80.10.10">
    <property type="entry name" value="Ribonuclease Inhibitor"/>
    <property type="match status" value="1"/>
</dbReference>
<dbReference type="EMBL" id="JACAZF010000003">
    <property type="protein sequence ID" value="KAF7310231.1"/>
    <property type="molecule type" value="Genomic_DNA"/>
</dbReference>
<evidence type="ECO:0000259" key="1">
    <source>
        <dbReference type="PROSITE" id="PS50181"/>
    </source>
</evidence>
<dbReference type="PROSITE" id="PS50181">
    <property type="entry name" value="FBOX"/>
    <property type="match status" value="1"/>
</dbReference>
<sequence length="482" mass="54236">MLPNELLNEILEELSPSELKNIVLASRHLWLLARPFLFSKLCMEPYAYDEDISNHMDDPDDDVCHPLVLPSADRIAAFVAKLGFFLSPAIAPHVRVLHIIAGEQTSNCVEFDEDPGTNVHELCDLLFSAVDRFVNLRKFVAHGIMFTVPALARLARLRGPLELKLSAFSFYSALGDAWVDSVRALDLHIPVSALHIGDLEEEAHLWLTLYVCDPEVLQKVHWRVNTPITGLDALVHMYSTVLPHVHSLELQVPSMTVLSRTGWSNLQQTLPGLQVLGIRSLEEYYHNEDEPLELEFLATQTALAYLRELDTNSLSSADILCAAPTIDTLRLERRYLPPDGVLSRLKNMSAHGTITTLALELCDGDHPTWAGILAHFPHLQTLEWTVSLQGARWQEVPVFLSELPAILPPSLKRLTVSYSQPCLYGSEPEEEEMAFPEDNQASLPEASELRTRLLERCPGLESISLQAQSWRVEWRQLTGIFR</sequence>
<comment type="caution">
    <text evidence="2">The sequence shown here is derived from an EMBL/GenBank/DDBJ whole genome shotgun (WGS) entry which is preliminary data.</text>
</comment>
<protein>
    <submittedName>
        <fullName evidence="2">F-box domain-containing protein</fullName>
    </submittedName>
</protein>
<evidence type="ECO:0000313" key="3">
    <source>
        <dbReference type="Proteomes" id="UP000636479"/>
    </source>
</evidence>
<dbReference type="Proteomes" id="UP000636479">
    <property type="component" value="Unassembled WGS sequence"/>
</dbReference>
<organism evidence="2 3">
    <name type="scientific">Mycena indigotica</name>
    <dbReference type="NCBI Taxonomy" id="2126181"/>
    <lineage>
        <taxon>Eukaryota</taxon>
        <taxon>Fungi</taxon>
        <taxon>Dikarya</taxon>
        <taxon>Basidiomycota</taxon>
        <taxon>Agaricomycotina</taxon>
        <taxon>Agaricomycetes</taxon>
        <taxon>Agaricomycetidae</taxon>
        <taxon>Agaricales</taxon>
        <taxon>Marasmiineae</taxon>
        <taxon>Mycenaceae</taxon>
        <taxon>Mycena</taxon>
    </lineage>
</organism>
<proteinExistence type="predicted"/>
<dbReference type="InterPro" id="IPR032675">
    <property type="entry name" value="LRR_dom_sf"/>
</dbReference>
<dbReference type="RefSeq" id="XP_037223681.1">
    <property type="nucleotide sequence ID" value="XM_037360796.1"/>
</dbReference>
<evidence type="ECO:0000313" key="2">
    <source>
        <dbReference type="EMBL" id="KAF7310231.1"/>
    </source>
</evidence>
<dbReference type="SUPFAM" id="SSF52047">
    <property type="entry name" value="RNI-like"/>
    <property type="match status" value="1"/>
</dbReference>
<dbReference type="GeneID" id="59343312"/>
<reference evidence="2" key="1">
    <citation type="submission" date="2020-05" db="EMBL/GenBank/DDBJ databases">
        <title>Mycena genomes resolve the evolution of fungal bioluminescence.</title>
        <authorList>
            <person name="Tsai I.J."/>
        </authorList>
    </citation>
    <scope>NUCLEOTIDE SEQUENCE</scope>
    <source>
        <strain evidence="2">171206Taipei</strain>
    </source>
</reference>
<dbReference type="InterPro" id="IPR001810">
    <property type="entry name" value="F-box_dom"/>
</dbReference>
<accession>A0A8H6WBH0</accession>
<keyword evidence="3" id="KW-1185">Reference proteome</keyword>
<name>A0A8H6WBH0_9AGAR</name>